<evidence type="ECO:0000313" key="3">
    <source>
        <dbReference type="Proteomes" id="UP000028007"/>
    </source>
</evidence>
<dbReference type="EMBL" id="JNFF01000117">
    <property type="protein sequence ID" value="KEQ28158.1"/>
    <property type="molecule type" value="Genomic_DNA"/>
</dbReference>
<dbReference type="RefSeq" id="WP_037444725.1">
    <property type="nucleotide sequence ID" value="NZ_JNFF01000117.1"/>
</dbReference>
<dbReference type="PROSITE" id="PS51257">
    <property type="entry name" value="PROKAR_LIPOPROTEIN"/>
    <property type="match status" value="1"/>
</dbReference>
<keyword evidence="3" id="KW-1185">Reference proteome</keyword>
<dbReference type="Proteomes" id="UP000028007">
    <property type="component" value="Unassembled WGS sequence"/>
</dbReference>
<organism evidence="2 3">
    <name type="scientific">Pedobacter antarcticus 4BY</name>
    <dbReference type="NCBI Taxonomy" id="1358423"/>
    <lineage>
        <taxon>Bacteria</taxon>
        <taxon>Pseudomonadati</taxon>
        <taxon>Bacteroidota</taxon>
        <taxon>Sphingobacteriia</taxon>
        <taxon>Sphingobacteriales</taxon>
        <taxon>Sphingobacteriaceae</taxon>
        <taxon>Pedobacter</taxon>
    </lineage>
</organism>
<proteinExistence type="predicted"/>
<gene>
    <name evidence="2" type="ORF">N180_00535</name>
</gene>
<sequence>MMETKNYTTTFLKKGIMILLAVSAFTACKKKDDNASSPDQKAKLAILISSPGASELSFYINGNKTGTTNVLNFNTVVNYFATEPGTGEFGFSKKDSEVILAKVAYDLKPASYHSLIFTGRSPESDVILVEDDLSAPATDKAKIRFANLSPDAPALDLYMQGKTDPGLSNKTFKTVSGFINVDPAVNPKFEIKTTGGTNVLASLENFKIEKGKIYTIWVRGLIEAGDGPKLGLEAMTN</sequence>
<protein>
    <recommendedName>
        <fullName evidence="1">DUF4397 domain-containing protein</fullName>
    </recommendedName>
</protein>
<dbReference type="Pfam" id="PF14344">
    <property type="entry name" value="DUF4397"/>
    <property type="match status" value="1"/>
</dbReference>
<accession>A0A081PBT5</accession>
<dbReference type="OrthoDB" id="9792011at2"/>
<feature type="domain" description="DUF4397" evidence="1">
    <location>
        <begin position="42"/>
        <end position="158"/>
    </location>
</feature>
<dbReference type="eggNOG" id="COG1404">
    <property type="taxonomic scope" value="Bacteria"/>
</dbReference>
<evidence type="ECO:0000259" key="1">
    <source>
        <dbReference type="Pfam" id="PF14344"/>
    </source>
</evidence>
<comment type="caution">
    <text evidence="2">The sequence shown here is derived from an EMBL/GenBank/DDBJ whole genome shotgun (WGS) entry which is preliminary data.</text>
</comment>
<dbReference type="AlphaFoldDB" id="A0A081PBT5"/>
<name>A0A081PBT5_9SPHI</name>
<reference evidence="2 3" key="1">
    <citation type="journal article" date="1992" name="Int. J. Syst. Bacteriol.">
        <title>Sphingobacterium antarcticus sp. nov. a Psychrotrophic Bacterium from the Soils of Schirmacher Oasis, Antarctica.</title>
        <authorList>
            <person name="Shivaji S."/>
            <person name="Ray M.K."/>
            <person name="Rao N.S."/>
            <person name="Saiserr L."/>
            <person name="Jagannadham M.V."/>
            <person name="Kumar G.S."/>
            <person name="Reddy G."/>
            <person name="Bhargava P.M."/>
        </authorList>
    </citation>
    <scope>NUCLEOTIDE SEQUENCE [LARGE SCALE GENOMIC DNA]</scope>
    <source>
        <strain evidence="2 3">4BY</strain>
    </source>
</reference>
<evidence type="ECO:0000313" key="2">
    <source>
        <dbReference type="EMBL" id="KEQ28158.1"/>
    </source>
</evidence>
<dbReference type="InterPro" id="IPR025510">
    <property type="entry name" value="DUF4397"/>
</dbReference>